<dbReference type="PANTHER" id="PTHR35908">
    <property type="entry name" value="HYPOTHETICAL FUSION PROTEIN"/>
    <property type="match status" value="1"/>
</dbReference>
<protein>
    <submittedName>
        <fullName evidence="2">VOC family protein</fullName>
    </submittedName>
</protein>
<dbReference type="CDD" id="cd06587">
    <property type="entry name" value="VOC"/>
    <property type="match status" value="1"/>
</dbReference>
<sequence length="122" mass="13353">MLTIGSVVLGVSDVRRAAAFWTRALGYVPRDDADDRWTVLLSPDGNGVQVALGLSESPVQEHPRVHLDLYTDSAAEQAAEVERLVSLGAERVDWDLYPDDPDFIVLADPDGNRFCVIDTGRS</sequence>
<dbReference type="Proteomes" id="UP000323380">
    <property type="component" value="Unassembled WGS sequence"/>
</dbReference>
<dbReference type="PANTHER" id="PTHR35908:SF1">
    <property type="entry name" value="CONSERVED PROTEIN"/>
    <property type="match status" value="1"/>
</dbReference>
<proteinExistence type="predicted"/>
<evidence type="ECO:0000259" key="1">
    <source>
        <dbReference type="PROSITE" id="PS51819"/>
    </source>
</evidence>
<dbReference type="STRING" id="1220554.GCA_001552135_02822"/>
<dbReference type="RefSeq" id="WP_067890552.1">
    <property type="nucleotide sequence ID" value="NZ_VSFG01000004.1"/>
</dbReference>
<keyword evidence="3" id="KW-1185">Reference proteome</keyword>
<dbReference type="AlphaFoldDB" id="A0A5D0NKM9"/>
<dbReference type="PROSITE" id="PS51819">
    <property type="entry name" value="VOC"/>
    <property type="match status" value="1"/>
</dbReference>
<dbReference type="SUPFAM" id="SSF54593">
    <property type="entry name" value="Glyoxalase/Bleomycin resistance protein/Dihydroxybiphenyl dioxygenase"/>
    <property type="match status" value="1"/>
</dbReference>
<comment type="caution">
    <text evidence="2">The sequence shown here is derived from an EMBL/GenBank/DDBJ whole genome shotgun (WGS) entry which is preliminary data.</text>
</comment>
<dbReference type="InterPro" id="IPR029068">
    <property type="entry name" value="Glyas_Bleomycin-R_OHBP_Dase"/>
</dbReference>
<name>A0A5D0NKM9_9ACTN</name>
<dbReference type="Pfam" id="PF18029">
    <property type="entry name" value="Glyoxalase_6"/>
    <property type="match status" value="1"/>
</dbReference>
<feature type="domain" description="VOC" evidence="1">
    <location>
        <begin position="3"/>
        <end position="119"/>
    </location>
</feature>
<dbReference type="EMBL" id="VSFG01000004">
    <property type="protein sequence ID" value="TYB44925.1"/>
    <property type="molecule type" value="Genomic_DNA"/>
</dbReference>
<organism evidence="2 3">
    <name type="scientific">Actinomadura chibensis</name>
    <dbReference type="NCBI Taxonomy" id="392828"/>
    <lineage>
        <taxon>Bacteria</taxon>
        <taxon>Bacillati</taxon>
        <taxon>Actinomycetota</taxon>
        <taxon>Actinomycetes</taxon>
        <taxon>Streptosporangiales</taxon>
        <taxon>Thermomonosporaceae</taxon>
        <taxon>Actinomadura</taxon>
    </lineage>
</organism>
<reference evidence="2 3" key="1">
    <citation type="submission" date="2019-08" db="EMBL/GenBank/DDBJ databases">
        <title>Actinomadura sp. nov. CYP1-5 isolated from mountain soil.</title>
        <authorList>
            <person name="Songsumanus A."/>
            <person name="Kuncharoen N."/>
            <person name="Kudo T."/>
            <person name="Yuki M."/>
            <person name="Igarashi Y."/>
            <person name="Tanasupawat S."/>
        </authorList>
    </citation>
    <scope>NUCLEOTIDE SEQUENCE [LARGE SCALE GENOMIC DNA]</scope>
    <source>
        <strain evidence="2 3">JCM 14158</strain>
    </source>
</reference>
<accession>A0A5D0NKM9</accession>
<evidence type="ECO:0000313" key="3">
    <source>
        <dbReference type="Proteomes" id="UP000323380"/>
    </source>
</evidence>
<evidence type="ECO:0000313" key="2">
    <source>
        <dbReference type="EMBL" id="TYB44925.1"/>
    </source>
</evidence>
<dbReference type="InterPro" id="IPR037523">
    <property type="entry name" value="VOC_core"/>
</dbReference>
<gene>
    <name evidence="2" type="ORF">FXF69_22635</name>
</gene>
<dbReference type="Gene3D" id="3.10.180.10">
    <property type="entry name" value="2,3-Dihydroxybiphenyl 1,2-Dioxygenase, domain 1"/>
    <property type="match status" value="1"/>
</dbReference>
<dbReference type="InterPro" id="IPR041581">
    <property type="entry name" value="Glyoxalase_6"/>
</dbReference>